<dbReference type="PROSITE" id="PS50110">
    <property type="entry name" value="RESPONSE_REGULATORY"/>
    <property type="match status" value="1"/>
</dbReference>
<dbReference type="PANTHER" id="PTHR44591">
    <property type="entry name" value="STRESS RESPONSE REGULATOR PROTEIN 1"/>
    <property type="match status" value="1"/>
</dbReference>
<evidence type="ECO:0000256" key="1">
    <source>
        <dbReference type="ARBA" id="ARBA00022553"/>
    </source>
</evidence>
<dbReference type="AlphaFoldDB" id="A0A7S8E8K8"/>
<keyword evidence="5" id="KW-1185">Reference proteome</keyword>
<name>A0A7S8E8K8_9CHLR</name>
<evidence type="ECO:0000313" key="5">
    <source>
        <dbReference type="Proteomes" id="UP000594468"/>
    </source>
</evidence>
<dbReference type="Proteomes" id="UP000594468">
    <property type="component" value="Chromosome"/>
</dbReference>
<dbReference type="CDD" id="cd00156">
    <property type="entry name" value="REC"/>
    <property type="match status" value="1"/>
</dbReference>
<evidence type="ECO:0000259" key="3">
    <source>
        <dbReference type="PROSITE" id="PS50110"/>
    </source>
</evidence>
<sequence>MVHVAQSQPVILIVEDTLDFAQMTMHILSRIGVEAVHALTADEAIDFINEQRPDLILLDLNLPGKSGWDVLKHLKSVYGDDNTIPIIITSAYSDSANRLVGKLQNVHKYMIKPFPPQDLMATVREVLDLKD</sequence>
<dbReference type="Pfam" id="PF00072">
    <property type="entry name" value="Response_reg"/>
    <property type="match status" value="1"/>
</dbReference>
<dbReference type="EMBL" id="CP062983">
    <property type="protein sequence ID" value="QPC82337.1"/>
    <property type="molecule type" value="Genomic_DNA"/>
</dbReference>
<dbReference type="Gene3D" id="3.40.50.2300">
    <property type="match status" value="1"/>
</dbReference>
<dbReference type="InterPro" id="IPR050595">
    <property type="entry name" value="Bact_response_regulator"/>
</dbReference>
<reference evidence="4 5" key="1">
    <citation type="submission" date="2020-02" db="EMBL/GenBank/DDBJ databases">
        <authorList>
            <person name="Zheng R.K."/>
            <person name="Sun C.M."/>
        </authorList>
    </citation>
    <scope>NUCLEOTIDE SEQUENCE [LARGE SCALE GENOMIC DNA]</scope>
    <source>
        <strain evidence="5">rifampicinis</strain>
    </source>
</reference>
<dbReference type="RefSeq" id="WP_195170406.1">
    <property type="nucleotide sequence ID" value="NZ_CP062983.1"/>
</dbReference>
<proteinExistence type="predicted"/>
<dbReference type="KEGG" id="pmet:G4Y79_22060"/>
<dbReference type="InterPro" id="IPR001789">
    <property type="entry name" value="Sig_transdc_resp-reg_receiver"/>
</dbReference>
<dbReference type="InterPro" id="IPR011006">
    <property type="entry name" value="CheY-like_superfamily"/>
</dbReference>
<organism evidence="4 5">
    <name type="scientific">Phototrophicus methaneseepsis</name>
    <dbReference type="NCBI Taxonomy" id="2710758"/>
    <lineage>
        <taxon>Bacteria</taxon>
        <taxon>Bacillati</taxon>
        <taxon>Chloroflexota</taxon>
        <taxon>Candidatus Thermofontia</taxon>
        <taxon>Phototrophicales</taxon>
        <taxon>Phototrophicaceae</taxon>
        <taxon>Phototrophicus</taxon>
    </lineage>
</organism>
<feature type="modified residue" description="4-aspartylphosphate" evidence="2">
    <location>
        <position position="59"/>
    </location>
</feature>
<evidence type="ECO:0000313" key="4">
    <source>
        <dbReference type="EMBL" id="QPC82337.1"/>
    </source>
</evidence>
<dbReference type="GO" id="GO:0000160">
    <property type="term" value="P:phosphorelay signal transduction system"/>
    <property type="evidence" value="ECO:0007669"/>
    <property type="project" value="InterPro"/>
</dbReference>
<evidence type="ECO:0000256" key="2">
    <source>
        <dbReference type="PROSITE-ProRule" id="PRU00169"/>
    </source>
</evidence>
<accession>A0A7S8E8K8</accession>
<feature type="domain" description="Response regulatory" evidence="3">
    <location>
        <begin position="10"/>
        <end position="127"/>
    </location>
</feature>
<dbReference type="SMART" id="SM00448">
    <property type="entry name" value="REC"/>
    <property type="match status" value="1"/>
</dbReference>
<keyword evidence="1 2" id="KW-0597">Phosphoprotein</keyword>
<dbReference type="PANTHER" id="PTHR44591:SF3">
    <property type="entry name" value="RESPONSE REGULATORY DOMAIN-CONTAINING PROTEIN"/>
    <property type="match status" value="1"/>
</dbReference>
<gene>
    <name evidence="4" type="ORF">G4Y79_22060</name>
</gene>
<dbReference type="SUPFAM" id="SSF52172">
    <property type="entry name" value="CheY-like"/>
    <property type="match status" value="1"/>
</dbReference>
<protein>
    <submittedName>
        <fullName evidence="4">Response regulator</fullName>
    </submittedName>
</protein>